<name>A0ABY9E5J6_9GAMM</name>
<evidence type="ECO:0000256" key="6">
    <source>
        <dbReference type="ARBA" id="ARBA00022857"/>
    </source>
</evidence>
<dbReference type="PANTHER" id="PTHR24317:SF7">
    <property type="entry name" value="PEROXISOMAL TRANS-2-ENOYL-COA REDUCTASE"/>
    <property type="match status" value="1"/>
</dbReference>
<comment type="subunit">
    <text evidence="12">Interacts with PEX5, probably required to target it into peroxisomes.</text>
</comment>
<evidence type="ECO:0000256" key="9">
    <source>
        <dbReference type="ARBA" id="ARBA00023140"/>
    </source>
</evidence>
<gene>
    <name evidence="21" type="ORF">M8T91_10115</name>
</gene>
<keyword evidence="7" id="KW-0560">Oxidoreductase</keyword>
<dbReference type="InterPro" id="IPR052388">
    <property type="entry name" value="Peroxisomal_t2-enoyl-CoA_red"/>
</dbReference>
<accession>A0ABY9E5J6</accession>
<dbReference type="SUPFAM" id="SSF51735">
    <property type="entry name" value="NAD(P)-binding Rossmann-fold domains"/>
    <property type="match status" value="1"/>
</dbReference>
<comment type="catalytic activity">
    <reaction evidence="20">
        <text>(2E)-octenoyl-CoA + NADPH + H(+) = octanoyl-CoA + NADP(+)</text>
        <dbReference type="Rhea" id="RHEA:44952"/>
        <dbReference type="ChEBI" id="CHEBI:15378"/>
        <dbReference type="ChEBI" id="CHEBI:57386"/>
        <dbReference type="ChEBI" id="CHEBI:57783"/>
        <dbReference type="ChEBI" id="CHEBI:58349"/>
        <dbReference type="ChEBI" id="CHEBI:62242"/>
    </reaction>
    <physiologicalReaction direction="left-to-right" evidence="20">
        <dbReference type="Rhea" id="RHEA:44953"/>
    </physiologicalReaction>
</comment>
<comment type="catalytic activity">
    <reaction evidence="16">
        <text>(2E)-tetradecenoyl-CoA + NADPH + H(+) = tetradecanoyl-CoA + NADP(+)</text>
        <dbReference type="Rhea" id="RHEA:44968"/>
        <dbReference type="ChEBI" id="CHEBI:15378"/>
        <dbReference type="ChEBI" id="CHEBI:57385"/>
        <dbReference type="ChEBI" id="CHEBI:57783"/>
        <dbReference type="ChEBI" id="CHEBI:58349"/>
        <dbReference type="ChEBI" id="CHEBI:61405"/>
    </reaction>
    <physiologicalReaction direction="left-to-right" evidence="16">
        <dbReference type="Rhea" id="RHEA:44969"/>
    </physiologicalReaction>
</comment>
<proteinExistence type="predicted"/>
<evidence type="ECO:0000256" key="20">
    <source>
        <dbReference type="ARBA" id="ARBA00049559"/>
    </source>
</evidence>
<comment type="pathway">
    <text evidence="2">Lipid metabolism.</text>
</comment>
<comment type="catalytic activity">
    <reaction evidence="17">
        <text>(2E)-hexenoyl-CoA + NADPH + H(+) = hexanoyl-CoA + NADP(+)</text>
        <dbReference type="Rhea" id="RHEA:44956"/>
        <dbReference type="ChEBI" id="CHEBI:15378"/>
        <dbReference type="ChEBI" id="CHEBI:57783"/>
        <dbReference type="ChEBI" id="CHEBI:58349"/>
        <dbReference type="ChEBI" id="CHEBI:62077"/>
        <dbReference type="ChEBI" id="CHEBI:62620"/>
    </reaction>
    <physiologicalReaction direction="left-to-right" evidence="17">
        <dbReference type="Rhea" id="RHEA:44957"/>
    </physiologicalReaction>
</comment>
<evidence type="ECO:0000256" key="2">
    <source>
        <dbReference type="ARBA" id="ARBA00005189"/>
    </source>
</evidence>
<evidence type="ECO:0000256" key="13">
    <source>
        <dbReference type="ARBA" id="ARBA00038849"/>
    </source>
</evidence>
<dbReference type="InterPro" id="IPR002347">
    <property type="entry name" value="SDR_fam"/>
</dbReference>
<keyword evidence="3" id="KW-0444">Lipid biosynthesis</keyword>
<evidence type="ECO:0000256" key="3">
    <source>
        <dbReference type="ARBA" id="ARBA00022516"/>
    </source>
</evidence>
<keyword evidence="6" id="KW-0521">NADP</keyword>
<evidence type="ECO:0000256" key="11">
    <source>
        <dbReference type="ARBA" id="ARBA00037124"/>
    </source>
</evidence>
<keyword evidence="22" id="KW-1185">Reference proteome</keyword>
<evidence type="ECO:0000313" key="21">
    <source>
        <dbReference type="EMBL" id="WKD48293.1"/>
    </source>
</evidence>
<comment type="catalytic activity">
    <reaction evidence="18">
        <text>a (2E)-enoyl-CoA + NADPH + H(+) = a 2,3-saturated acyl-CoA + NADP(+)</text>
        <dbReference type="Rhea" id="RHEA:33763"/>
        <dbReference type="ChEBI" id="CHEBI:15378"/>
        <dbReference type="ChEBI" id="CHEBI:57783"/>
        <dbReference type="ChEBI" id="CHEBI:58349"/>
        <dbReference type="ChEBI" id="CHEBI:58856"/>
        <dbReference type="ChEBI" id="CHEBI:65111"/>
        <dbReference type="EC" id="1.3.1.38"/>
    </reaction>
    <physiologicalReaction direction="left-to-right" evidence="18">
        <dbReference type="Rhea" id="RHEA:33764"/>
    </physiologicalReaction>
</comment>
<comment type="function">
    <text evidence="11">Participates in chain elongation of fatty acids. Catalyzes the reduction of trans-2-enoyl-CoAs of varying chain lengths from 6:1 to 16:1, having maximum activity with 10:1 CoA. Has no 2,4-dienoyl-CoA reductase activity.</text>
</comment>
<sequence>MRYHSQLRPGSFSEQTHIVTGGGSGIGRCIAHELASLGARVFLIGRKLDKLERVAGEIASDGGECSFYSLDIRDEQGVKDTVAKIVQAQGRIQGLVNNAGGQFPSALEHIPAKGFDAVLRSNLLGGFLMAREVYVQSMKTHGGSIVNITADNAGGMPMMGHSGAARAGVENLTETAALEWAASGVRVNAVAPGYVLTSGLDTYDPEFLRELLPGFRESIPLYRLGEEAEVSGAVCFLLSDAAGYITGQTLRIDGGSSLKHHSPLWRPVAANSVKRFNGFHRKRRPKVVAALEAEGKL</sequence>
<evidence type="ECO:0000256" key="7">
    <source>
        <dbReference type="ARBA" id="ARBA00023002"/>
    </source>
</evidence>
<keyword evidence="5" id="KW-0276">Fatty acid metabolism</keyword>
<dbReference type="Gene3D" id="3.40.50.720">
    <property type="entry name" value="NAD(P)-binding Rossmann-like Domain"/>
    <property type="match status" value="1"/>
</dbReference>
<evidence type="ECO:0000256" key="16">
    <source>
        <dbReference type="ARBA" id="ARBA00048686"/>
    </source>
</evidence>
<dbReference type="Proteomes" id="UP001321520">
    <property type="component" value="Chromosome"/>
</dbReference>
<comment type="catalytic activity">
    <reaction evidence="15">
        <text>(2E)-dodecenoyl-CoA + NADPH + H(+) = dodecanoyl-CoA + NADP(+)</text>
        <dbReference type="Rhea" id="RHEA:44964"/>
        <dbReference type="ChEBI" id="CHEBI:15378"/>
        <dbReference type="ChEBI" id="CHEBI:57330"/>
        <dbReference type="ChEBI" id="CHEBI:57375"/>
        <dbReference type="ChEBI" id="CHEBI:57783"/>
        <dbReference type="ChEBI" id="CHEBI:58349"/>
    </reaction>
    <physiologicalReaction direction="left-to-right" evidence="15">
        <dbReference type="Rhea" id="RHEA:44965"/>
    </physiologicalReaction>
</comment>
<evidence type="ECO:0000256" key="12">
    <source>
        <dbReference type="ARBA" id="ARBA00038622"/>
    </source>
</evidence>
<evidence type="ECO:0000256" key="4">
    <source>
        <dbReference type="ARBA" id="ARBA00022553"/>
    </source>
</evidence>
<evidence type="ECO:0000256" key="10">
    <source>
        <dbReference type="ARBA" id="ARBA00023160"/>
    </source>
</evidence>
<keyword evidence="10" id="KW-0275">Fatty acid biosynthesis</keyword>
<evidence type="ECO:0000256" key="8">
    <source>
        <dbReference type="ARBA" id="ARBA00023098"/>
    </source>
</evidence>
<dbReference type="EMBL" id="CP098023">
    <property type="protein sequence ID" value="WKD48293.1"/>
    <property type="molecule type" value="Genomic_DNA"/>
</dbReference>
<reference evidence="21 22" key="1">
    <citation type="submission" date="2022-05" db="EMBL/GenBank/DDBJ databases">
        <title>Microbulbifer sp. nov., isolated from sponge.</title>
        <authorList>
            <person name="Gao L."/>
        </authorList>
    </citation>
    <scope>NUCLEOTIDE SEQUENCE [LARGE SCALE GENOMIC DNA]</scope>
    <source>
        <strain evidence="21 22">MI-G</strain>
    </source>
</reference>
<evidence type="ECO:0000256" key="15">
    <source>
        <dbReference type="ARBA" id="ARBA00047570"/>
    </source>
</evidence>
<dbReference type="InterPro" id="IPR036291">
    <property type="entry name" value="NAD(P)-bd_dom_sf"/>
</dbReference>
<evidence type="ECO:0000256" key="18">
    <source>
        <dbReference type="ARBA" id="ARBA00049251"/>
    </source>
</evidence>
<evidence type="ECO:0000256" key="17">
    <source>
        <dbReference type="ARBA" id="ARBA00049108"/>
    </source>
</evidence>
<evidence type="ECO:0000256" key="1">
    <source>
        <dbReference type="ARBA" id="ARBA00004275"/>
    </source>
</evidence>
<protein>
    <recommendedName>
        <fullName evidence="14">Peroxisomal trans-2-enoyl-CoA reductase</fullName>
        <ecNumber evidence="13">1.3.1.38</ecNumber>
    </recommendedName>
</protein>
<organism evidence="21 22">
    <name type="scientific">Microbulbifer spongiae</name>
    <dbReference type="NCBI Taxonomy" id="2944933"/>
    <lineage>
        <taxon>Bacteria</taxon>
        <taxon>Pseudomonadati</taxon>
        <taxon>Pseudomonadota</taxon>
        <taxon>Gammaproteobacteria</taxon>
        <taxon>Cellvibrionales</taxon>
        <taxon>Microbulbiferaceae</taxon>
        <taxon>Microbulbifer</taxon>
    </lineage>
</organism>
<comment type="subcellular location">
    <subcellularLocation>
        <location evidence="1">Peroxisome</location>
    </subcellularLocation>
</comment>
<keyword evidence="9" id="KW-0576">Peroxisome</keyword>
<keyword evidence="8" id="KW-0443">Lipid metabolism</keyword>
<keyword evidence="4" id="KW-0597">Phosphoprotein</keyword>
<evidence type="ECO:0000256" key="19">
    <source>
        <dbReference type="ARBA" id="ARBA00049386"/>
    </source>
</evidence>
<evidence type="ECO:0000313" key="22">
    <source>
        <dbReference type="Proteomes" id="UP001321520"/>
    </source>
</evidence>
<evidence type="ECO:0000256" key="14">
    <source>
        <dbReference type="ARBA" id="ARBA00041063"/>
    </source>
</evidence>
<dbReference type="PRINTS" id="PR00081">
    <property type="entry name" value="GDHRDH"/>
</dbReference>
<comment type="catalytic activity">
    <reaction evidence="19">
        <text>(2E)-decenoyl-CoA + NADPH + H(+) = decanoyl-CoA + NADP(+)</text>
        <dbReference type="Rhea" id="RHEA:44960"/>
        <dbReference type="ChEBI" id="CHEBI:15378"/>
        <dbReference type="ChEBI" id="CHEBI:57783"/>
        <dbReference type="ChEBI" id="CHEBI:58349"/>
        <dbReference type="ChEBI" id="CHEBI:61406"/>
        <dbReference type="ChEBI" id="CHEBI:61430"/>
    </reaction>
    <physiologicalReaction direction="left-to-right" evidence="19">
        <dbReference type="Rhea" id="RHEA:44961"/>
    </physiologicalReaction>
</comment>
<dbReference type="EC" id="1.3.1.38" evidence="13"/>
<evidence type="ECO:0000256" key="5">
    <source>
        <dbReference type="ARBA" id="ARBA00022832"/>
    </source>
</evidence>
<dbReference type="RefSeq" id="WP_301413992.1">
    <property type="nucleotide sequence ID" value="NZ_CP098023.1"/>
</dbReference>
<dbReference type="Pfam" id="PF13561">
    <property type="entry name" value="adh_short_C2"/>
    <property type="match status" value="1"/>
</dbReference>
<dbReference type="PANTHER" id="PTHR24317">
    <property type="entry name" value="PEROXISOMAL TRANS-2-ENOYL-COA REDUCTASE"/>
    <property type="match status" value="1"/>
</dbReference>